<dbReference type="STRING" id="1745343.A0A2J6PEC0"/>
<evidence type="ECO:0000313" key="10">
    <source>
        <dbReference type="Proteomes" id="UP000235672"/>
    </source>
</evidence>
<gene>
    <name evidence="9" type="ORF">NA56DRAFT_756701</name>
</gene>
<evidence type="ECO:0000256" key="7">
    <source>
        <dbReference type="SAM" id="SignalP"/>
    </source>
</evidence>
<feature type="domain" description="WSC" evidence="8">
    <location>
        <begin position="281"/>
        <end position="372"/>
    </location>
</feature>
<dbReference type="PANTHER" id="PTHR24269">
    <property type="entry name" value="KREMEN PROTEIN"/>
    <property type="match status" value="1"/>
</dbReference>
<reference evidence="9 10" key="1">
    <citation type="submission" date="2016-05" db="EMBL/GenBank/DDBJ databases">
        <title>A degradative enzymes factory behind the ericoid mycorrhizal symbiosis.</title>
        <authorList>
            <consortium name="DOE Joint Genome Institute"/>
            <person name="Martino E."/>
            <person name="Morin E."/>
            <person name="Grelet G."/>
            <person name="Kuo A."/>
            <person name="Kohler A."/>
            <person name="Daghino S."/>
            <person name="Barry K."/>
            <person name="Choi C."/>
            <person name="Cichocki N."/>
            <person name="Clum A."/>
            <person name="Copeland A."/>
            <person name="Hainaut M."/>
            <person name="Haridas S."/>
            <person name="Labutti K."/>
            <person name="Lindquist E."/>
            <person name="Lipzen A."/>
            <person name="Khouja H.-R."/>
            <person name="Murat C."/>
            <person name="Ohm R."/>
            <person name="Olson A."/>
            <person name="Spatafora J."/>
            <person name="Veneault-Fourrey C."/>
            <person name="Henrissat B."/>
            <person name="Grigoriev I."/>
            <person name="Martin F."/>
            <person name="Perotto S."/>
        </authorList>
    </citation>
    <scope>NUCLEOTIDE SEQUENCE [LARGE SCALE GENOMIC DNA]</scope>
    <source>
        <strain evidence="9 10">UAMH 7357</strain>
    </source>
</reference>
<keyword evidence="2" id="KW-0812">Transmembrane</keyword>
<dbReference type="Proteomes" id="UP000235672">
    <property type="component" value="Unassembled WGS sequence"/>
</dbReference>
<dbReference type="Pfam" id="PF01822">
    <property type="entry name" value="WSC"/>
    <property type="match status" value="3"/>
</dbReference>
<evidence type="ECO:0000259" key="8">
    <source>
        <dbReference type="PROSITE" id="PS51212"/>
    </source>
</evidence>
<dbReference type="InterPro" id="IPR002889">
    <property type="entry name" value="WSC_carb-bd"/>
</dbReference>
<organism evidence="9 10">
    <name type="scientific">Hyaloscypha hepaticicola</name>
    <dbReference type="NCBI Taxonomy" id="2082293"/>
    <lineage>
        <taxon>Eukaryota</taxon>
        <taxon>Fungi</taxon>
        <taxon>Dikarya</taxon>
        <taxon>Ascomycota</taxon>
        <taxon>Pezizomycotina</taxon>
        <taxon>Leotiomycetes</taxon>
        <taxon>Helotiales</taxon>
        <taxon>Hyaloscyphaceae</taxon>
        <taxon>Hyaloscypha</taxon>
    </lineage>
</organism>
<evidence type="ECO:0000256" key="3">
    <source>
        <dbReference type="ARBA" id="ARBA00022729"/>
    </source>
</evidence>
<comment type="subcellular location">
    <subcellularLocation>
        <location evidence="1">Membrane</location>
        <topology evidence="1">Single-pass membrane protein</topology>
    </subcellularLocation>
</comment>
<proteinExistence type="predicted"/>
<feature type="domain" description="WSC" evidence="8">
    <location>
        <begin position="46"/>
        <end position="139"/>
    </location>
</feature>
<dbReference type="EMBL" id="KZ613553">
    <property type="protein sequence ID" value="PMD12344.1"/>
    <property type="molecule type" value="Genomic_DNA"/>
</dbReference>
<evidence type="ECO:0000256" key="6">
    <source>
        <dbReference type="ARBA" id="ARBA00023180"/>
    </source>
</evidence>
<evidence type="ECO:0000256" key="2">
    <source>
        <dbReference type="ARBA" id="ARBA00022692"/>
    </source>
</evidence>
<feature type="domain" description="WSC" evidence="8">
    <location>
        <begin position="151"/>
        <end position="252"/>
    </location>
</feature>
<keyword evidence="10" id="KW-1185">Reference proteome</keyword>
<dbReference type="InterPro" id="IPR051836">
    <property type="entry name" value="Kremen_rcpt"/>
</dbReference>
<dbReference type="PROSITE" id="PS51212">
    <property type="entry name" value="WSC"/>
    <property type="match status" value="3"/>
</dbReference>
<sequence length="373" mass="38687">MTSLFLRSALGASILVTLPLPSNALGTAQNDRRGPFLDPPATLPGSWTYQGCFVDVGRTLNGASFSNDTTMTDELCIGYCSAKGFTYAGTEYASQCYCDSTLAPGAGPAANATDCSMTCTGSSTEPCGGPNRLSLFWSGQTGPVTNPGPPNWAFIGCYTEGVTGRVLEDGVAVPDGASNMTIAACTSACQAAGYILAGCEYAGECWCGNTFANGGTMAPPTADGLSGCSMQCNGNLSEYCGGGNRLDVYNFNNTISTSTISATQSGTSPTQTPVIKPTVGPYTYYGCQTEGNGTRALSSAAMASDTMTLEVCENFCQNFNYWGCEYGRECYCGNNFSHGSVSAPNSDCSFVCPGNIGEYCGAGNRLSVYYNGK</sequence>
<dbReference type="OrthoDB" id="5985073at2759"/>
<dbReference type="SMART" id="SM00321">
    <property type="entry name" value="WSC"/>
    <property type="match status" value="3"/>
</dbReference>
<feature type="chain" id="PRO_5014456053" evidence="7">
    <location>
        <begin position="25"/>
        <end position="373"/>
    </location>
</feature>
<protein>
    <submittedName>
        <fullName evidence="9">WSC-domain protein</fullName>
    </submittedName>
</protein>
<keyword evidence="4" id="KW-1133">Transmembrane helix</keyword>
<evidence type="ECO:0000313" key="9">
    <source>
        <dbReference type="EMBL" id="PMD12344.1"/>
    </source>
</evidence>
<evidence type="ECO:0000256" key="4">
    <source>
        <dbReference type="ARBA" id="ARBA00022989"/>
    </source>
</evidence>
<keyword evidence="5" id="KW-0472">Membrane</keyword>
<accession>A0A2J6PEC0</accession>
<name>A0A2J6PEC0_9HELO</name>
<dbReference type="GO" id="GO:0005886">
    <property type="term" value="C:plasma membrane"/>
    <property type="evidence" value="ECO:0007669"/>
    <property type="project" value="TreeGrafter"/>
</dbReference>
<feature type="signal peptide" evidence="7">
    <location>
        <begin position="1"/>
        <end position="24"/>
    </location>
</feature>
<evidence type="ECO:0000256" key="1">
    <source>
        <dbReference type="ARBA" id="ARBA00004167"/>
    </source>
</evidence>
<keyword evidence="6" id="KW-0325">Glycoprotein</keyword>
<keyword evidence="3 7" id="KW-0732">Signal</keyword>
<evidence type="ECO:0000256" key="5">
    <source>
        <dbReference type="ARBA" id="ARBA00023136"/>
    </source>
</evidence>
<dbReference type="AlphaFoldDB" id="A0A2J6PEC0"/>
<dbReference type="PANTHER" id="PTHR24269:SF16">
    <property type="entry name" value="PROTEIN SLG1"/>
    <property type="match status" value="1"/>
</dbReference>